<dbReference type="InterPro" id="IPR031680">
    <property type="entry name" value="Hepar_II_III_N"/>
</dbReference>
<keyword evidence="10" id="KW-1185">Reference proteome</keyword>
<evidence type="ECO:0000256" key="2">
    <source>
        <dbReference type="ARBA" id="ARBA00022729"/>
    </source>
</evidence>
<reference evidence="8 10" key="2">
    <citation type="submission" date="2019-08" db="EMBL/GenBank/DDBJ databases">
        <title>Genome of Algoriphagus ratkowskyi IC026.</title>
        <authorList>
            <person name="Bowman J.P."/>
        </authorList>
    </citation>
    <scope>NUCLEOTIDE SEQUENCE [LARGE SCALE GENOMIC DNA]</scope>
    <source>
        <strain evidence="8 10">IC026</strain>
    </source>
</reference>
<protein>
    <submittedName>
        <fullName evidence="7 8">Heparinase</fullName>
    </submittedName>
</protein>
<name>A0A2W7T3L9_9BACT</name>
<evidence type="ECO:0000256" key="1">
    <source>
        <dbReference type="ARBA" id="ARBA00004418"/>
    </source>
</evidence>
<evidence type="ECO:0000313" key="10">
    <source>
        <dbReference type="Proteomes" id="UP000321927"/>
    </source>
</evidence>
<dbReference type="OrthoDB" id="7335480at2"/>
<dbReference type="Gene3D" id="2.70.98.70">
    <property type="match status" value="1"/>
</dbReference>
<sequence length="642" mass="76369">MGTSIGMIQKLKKIPIFLQFIQNMGPRYVYYRVFHEIEKRTGALKRRHPTDVPLKYFISWNDWKVSCKDFIFDQREDITTNVTPDLALKARFDKIQRGNFRFFFHQELDLGENYDWITHPLTKKVFSNQIHWSEIPDFDPELGDIKYVWEKSRFTYLHDVIRYDQSFGEDHSEWVKNEIESWIDSNPINCGPNWRCSQEISLRIFNWSFVLNFYRNSSHFDEAFWKKVQPVIYWSLHHVFHHIDFSRIAVRNNHAITETLFLTLSELLFPFIPETKIWAAQGRKWFEEEIAYQIYEDGTFLQFSTNYHRVVVQLLSLGLTLSELHKKPFSSTVYSRAYESLKFLYTCQDEKSGFLPNYGANDGALFFQLSEQHFRDYRPQLNALHKLLTGSYLYEDIALEESNWWGIKHENKDVNFESLQRRDGDYSFTVGGYYVIRDQESLTFIRCGSHKDRPQQADNLHVDIWVNGKNILLDSGTYKYNCDAELKENFEGTIGHNTVSLEHKSQMLKGSRFIWFFWTQCLQASIIETEESWEFQGKISAFRFLFGNCVHLRKIVKFKGSNKWTVSDEILNVPDNVKAYQIWNSDDFDQFQIVSDCVDYSKNEKFDKGFFSEFYGEFSEIKRLSIPLNTRKVKTTFAYKHE</sequence>
<keyword evidence="2" id="KW-0732">Signal</keyword>
<dbReference type="GO" id="GO:0042597">
    <property type="term" value="C:periplasmic space"/>
    <property type="evidence" value="ECO:0007669"/>
    <property type="project" value="UniProtKB-SubCell"/>
</dbReference>
<dbReference type="Pfam" id="PF07940">
    <property type="entry name" value="Hepar_II_III_C"/>
    <property type="match status" value="1"/>
</dbReference>
<evidence type="ECO:0000256" key="4">
    <source>
        <dbReference type="ARBA" id="ARBA00023239"/>
    </source>
</evidence>
<evidence type="ECO:0000313" key="7">
    <source>
        <dbReference type="EMBL" id="PZX57812.1"/>
    </source>
</evidence>
<dbReference type="EMBL" id="VORV01000003">
    <property type="protein sequence ID" value="TXD79076.1"/>
    <property type="molecule type" value="Genomic_DNA"/>
</dbReference>
<accession>A0A2W7T3L9</accession>
<evidence type="ECO:0000259" key="6">
    <source>
        <dbReference type="Pfam" id="PF16889"/>
    </source>
</evidence>
<gene>
    <name evidence="8" type="ORF">ESW18_06040</name>
    <name evidence="7" type="ORF">LV84_01941</name>
</gene>
<dbReference type="SUPFAM" id="SSF48230">
    <property type="entry name" value="Chondroitin AC/alginate lyase"/>
    <property type="match status" value="1"/>
</dbReference>
<dbReference type="EMBL" id="QKZU01000006">
    <property type="protein sequence ID" value="PZX57812.1"/>
    <property type="molecule type" value="Genomic_DNA"/>
</dbReference>
<dbReference type="GO" id="GO:0016829">
    <property type="term" value="F:lyase activity"/>
    <property type="evidence" value="ECO:0007669"/>
    <property type="project" value="UniProtKB-KW"/>
</dbReference>
<feature type="domain" description="Heparinase II/III-like C-terminal" evidence="5">
    <location>
        <begin position="427"/>
        <end position="571"/>
    </location>
</feature>
<reference evidence="7 9" key="1">
    <citation type="submission" date="2018-06" db="EMBL/GenBank/DDBJ databases">
        <title>Genomic Encyclopedia of Archaeal and Bacterial Type Strains, Phase II (KMG-II): from individual species to whole genera.</title>
        <authorList>
            <person name="Goeker M."/>
        </authorList>
    </citation>
    <scope>NUCLEOTIDE SEQUENCE [LARGE SCALE GENOMIC DNA]</scope>
    <source>
        <strain evidence="7 9">DSM 22686</strain>
    </source>
</reference>
<keyword evidence="4" id="KW-0456">Lyase</keyword>
<evidence type="ECO:0000313" key="9">
    <source>
        <dbReference type="Proteomes" id="UP000249115"/>
    </source>
</evidence>
<dbReference type="Proteomes" id="UP000249115">
    <property type="component" value="Unassembled WGS sequence"/>
</dbReference>
<comment type="caution">
    <text evidence="7">The sequence shown here is derived from an EMBL/GenBank/DDBJ whole genome shotgun (WGS) entry which is preliminary data.</text>
</comment>
<dbReference type="AlphaFoldDB" id="A0A2W7T3L9"/>
<evidence type="ECO:0000313" key="8">
    <source>
        <dbReference type="EMBL" id="TXD79076.1"/>
    </source>
</evidence>
<keyword evidence="3" id="KW-0574">Periplasm</keyword>
<comment type="subcellular location">
    <subcellularLocation>
        <location evidence="1">Periplasm</location>
    </subcellularLocation>
</comment>
<dbReference type="Pfam" id="PF16889">
    <property type="entry name" value="Hepar_II_III_N"/>
    <property type="match status" value="1"/>
</dbReference>
<organism evidence="7 9">
    <name type="scientific">Algoriphagus ratkowskyi</name>
    <dbReference type="NCBI Taxonomy" id="57028"/>
    <lineage>
        <taxon>Bacteria</taxon>
        <taxon>Pseudomonadati</taxon>
        <taxon>Bacteroidota</taxon>
        <taxon>Cytophagia</taxon>
        <taxon>Cytophagales</taxon>
        <taxon>Cyclobacteriaceae</taxon>
        <taxon>Algoriphagus</taxon>
    </lineage>
</organism>
<evidence type="ECO:0000259" key="5">
    <source>
        <dbReference type="Pfam" id="PF07940"/>
    </source>
</evidence>
<dbReference type="InterPro" id="IPR012480">
    <property type="entry name" value="Hepar_II_III_C"/>
</dbReference>
<evidence type="ECO:0000256" key="3">
    <source>
        <dbReference type="ARBA" id="ARBA00022764"/>
    </source>
</evidence>
<proteinExistence type="predicted"/>
<dbReference type="PANTHER" id="PTHR39210">
    <property type="entry name" value="HEPARIN-SULFATE LYASE"/>
    <property type="match status" value="1"/>
</dbReference>
<feature type="domain" description="Heparin-sulfate lyase N-terminal" evidence="6">
    <location>
        <begin position="110"/>
        <end position="315"/>
    </location>
</feature>
<dbReference type="InterPro" id="IPR008929">
    <property type="entry name" value="Chondroitin_lyas"/>
</dbReference>
<dbReference type="Proteomes" id="UP000321927">
    <property type="component" value="Unassembled WGS sequence"/>
</dbReference>
<dbReference type="Gene3D" id="1.50.10.100">
    <property type="entry name" value="Chondroitin AC/alginate lyase"/>
    <property type="match status" value="1"/>
</dbReference>
<dbReference type="RefSeq" id="WP_086498294.1">
    <property type="nucleotide sequence ID" value="NZ_MSSV01000002.1"/>
</dbReference>
<dbReference type="PANTHER" id="PTHR39210:SF1">
    <property type="entry name" value="HEPARIN-SULFATE LYASE"/>
    <property type="match status" value="1"/>
</dbReference>